<dbReference type="AlphaFoldDB" id="A0A4R4ZW96"/>
<dbReference type="OrthoDB" id="3826646at2"/>
<keyword evidence="2" id="KW-1133">Transmembrane helix</keyword>
<keyword evidence="4" id="KW-1185">Reference proteome</keyword>
<feature type="compositionally biased region" description="Low complexity" evidence="1">
    <location>
        <begin position="85"/>
        <end position="94"/>
    </location>
</feature>
<protein>
    <submittedName>
        <fullName evidence="3">Uncharacterized protein</fullName>
    </submittedName>
</protein>
<gene>
    <name evidence="3" type="ORF">E1263_00530</name>
</gene>
<evidence type="ECO:0000256" key="2">
    <source>
        <dbReference type="SAM" id="Phobius"/>
    </source>
</evidence>
<feature type="transmembrane region" description="Helical" evidence="2">
    <location>
        <begin position="43"/>
        <end position="64"/>
    </location>
</feature>
<feature type="region of interest" description="Disordered" evidence="1">
    <location>
        <begin position="85"/>
        <end position="104"/>
    </location>
</feature>
<dbReference type="EMBL" id="SMKX01000001">
    <property type="protein sequence ID" value="TDD63471.1"/>
    <property type="molecule type" value="Genomic_DNA"/>
</dbReference>
<proteinExistence type="predicted"/>
<keyword evidence="2" id="KW-0472">Membrane</keyword>
<dbReference type="Proteomes" id="UP000295124">
    <property type="component" value="Unassembled WGS sequence"/>
</dbReference>
<evidence type="ECO:0000313" key="3">
    <source>
        <dbReference type="EMBL" id="TDD63471.1"/>
    </source>
</evidence>
<evidence type="ECO:0000256" key="1">
    <source>
        <dbReference type="SAM" id="MobiDB-lite"/>
    </source>
</evidence>
<keyword evidence="2" id="KW-0812">Transmembrane</keyword>
<organism evidence="3 4">
    <name type="scientific">Kribbella antibiotica</name>
    <dbReference type="NCBI Taxonomy" id="190195"/>
    <lineage>
        <taxon>Bacteria</taxon>
        <taxon>Bacillati</taxon>
        <taxon>Actinomycetota</taxon>
        <taxon>Actinomycetes</taxon>
        <taxon>Propionibacteriales</taxon>
        <taxon>Kribbellaceae</taxon>
        <taxon>Kribbella</taxon>
    </lineage>
</organism>
<dbReference type="RefSeq" id="WP_132164106.1">
    <property type="nucleotide sequence ID" value="NZ_SMKX01000001.1"/>
</dbReference>
<name>A0A4R4ZW96_9ACTN</name>
<sequence length="256" mass="26916">MSNLDSKLPELMRQATEDLEPESVDLVERSVAQGTRLRQRRSVLAGTAAGVAVLATVGVVVGTVQHFDGRADGGPMVAAPPTISTPAASTTPTVQTPPPSKAGGPTLATLKSLVQGPGRTLSLPETWGGAQDGFFGAGLVVDDGKGGSRIQVLLERHQGPASCAGEPGCKKRPDGSTIRSSSLIPEYSDDRQQEFGIVYNYVEITRKDGRQISATSYNGVSEKGTKHTRAVPILTVAQLTKLADDQAWKFPAKVTK</sequence>
<reference evidence="3 4" key="1">
    <citation type="submission" date="2019-03" db="EMBL/GenBank/DDBJ databases">
        <title>Draft genome sequences of novel Actinobacteria.</title>
        <authorList>
            <person name="Sahin N."/>
            <person name="Ay H."/>
            <person name="Saygin H."/>
        </authorList>
    </citation>
    <scope>NUCLEOTIDE SEQUENCE [LARGE SCALE GENOMIC DNA]</scope>
    <source>
        <strain evidence="3 4">JCM 13523</strain>
    </source>
</reference>
<comment type="caution">
    <text evidence="3">The sequence shown here is derived from an EMBL/GenBank/DDBJ whole genome shotgun (WGS) entry which is preliminary data.</text>
</comment>
<evidence type="ECO:0000313" key="4">
    <source>
        <dbReference type="Proteomes" id="UP000295124"/>
    </source>
</evidence>
<accession>A0A4R4ZW96</accession>